<name>A0AAD6FRL0_9TELE</name>
<gene>
    <name evidence="2" type="ORF">JOQ06_012937</name>
</gene>
<dbReference type="AlphaFoldDB" id="A0AAD6FRL0"/>
<reference evidence="2" key="1">
    <citation type="submission" date="2022-11" db="EMBL/GenBank/DDBJ databases">
        <title>Chromosome-level genome of Pogonophryne albipinna.</title>
        <authorList>
            <person name="Jo E."/>
        </authorList>
    </citation>
    <scope>NUCLEOTIDE SEQUENCE</scope>
    <source>
        <strain evidence="2">SGF0006</strain>
        <tissue evidence="2">Muscle</tissue>
    </source>
</reference>
<evidence type="ECO:0000256" key="1">
    <source>
        <dbReference type="SAM" id="MobiDB-lite"/>
    </source>
</evidence>
<proteinExistence type="predicted"/>
<keyword evidence="3" id="KW-1185">Reference proteome</keyword>
<feature type="non-terminal residue" evidence="2">
    <location>
        <position position="1"/>
    </location>
</feature>
<comment type="caution">
    <text evidence="2">The sequence shown here is derived from an EMBL/GenBank/DDBJ whole genome shotgun (WGS) entry which is preliminary data.</text>
</comment>
<feature type="compositionally biased region" description="Low complexity" evidence="1">
    <location>
        <begin position="70"/>
        <end position="92"/>
    </location>
</feature>
<accession>A0AAD6FRL0</accession>
<feature type="region of interest" description="Disordered" evidence="1">
    <location>
        <begin position="59"/>
        <end position="92"/>
    </location>
</feature>
<organism evidence="2 3">
    <name type="scientific">Pogonophryne albipinna</name>
    <dbReference type="NCBI Taxonomy" id="1090488"/>
    <lineage>
        <taxon>Eukaryota</taxon>
        <taxon>Metazoa</taxon>
        <taxon>Chordata</taxon>
        <taxon>Craniata</taxon>
        <taxon>Vertebrata</taxon>
        <taxon>Euteleostomi</taxon>
        <taxon>Actinopterygii</taxon>
        <taxon>Neopterygii</taxon>
        <taxon>Teleostei</taxon>
        <taxon>Neoteleostei</taxon>
        <taxon>Acanthomorphata</taxon>
        <taxon>Eupercaria</taxon>
        <taxon>Perciformes</taxon>
        <taxon>Notothenioidei</taxon>
        <taxon>Pogonophryne</taxon>
    </lineage>
</organism>
<dbReference type="EMBL" id="JAPTMU010000004">
    <property type="protein sequence ID" value="KAJ4944393.1"/>
    <property type="molecule type" value="Genomic_DNA"/>
</dbReference>
<evidence type="ECO:0000313" key="2">
    <source>
        <dbReference type="EMBL" id="KAJ4944393.1"/>
    </source>
</evidence>
<protein>
    <submittedName>
        <fullName evidence="2">Uncharacterized protein</fullName>
    </submittedName>
</protein>
<evidence type="ECO:0000313" key="3">
    <source>
        <dbReference type="Proteomes" id="UP001219934"/>
    </source>
</evidence>
<feature type="compositionally biased region" description="Basic and acidic residues" evidence="1">
    <location>
        <begin position="59"/>
        <end position="69"/>
    </location>
</feature>
<dbReference type="Proteomes" id="UP001219934">
    <property type="component" value="Unassembled WGS sequence"/>
</dbReference>
<sequence>MGQASELSGSKVYWAQSLCSGQQWDPPSGGDLLALGEHLCSTERSPQLNQVLEEIKRAIAEKQTLREPPRSGTRQGRSDSRQSSGLSCCEEA</sequence>